<name>A0AAD6UA74_9AGAR</name>
<dbReference type="EMBL" id="JARJCN010000021">
    <property type="protein sequence ID" value="KAJ7090788.1"/>
    <property type="molecule type" value="Genomic_DNA"/>
</dbReference>
<gene>
    <name evidence="2" type="ORF">B0H15DRAFT_245141</name>
</gene>
<reference evidence="2" key="1">
    <citation type="submission" date="2023-03" db="EMBL/GenBank/DDBJ databases">
        <title>Massive genome expansion in bonnet fungi (Mycena s.s.) driven by repeated elements and novel gene families across ecological guilds.</title>
        <authorList>
            <consortium name="Lawrence Berkeley National Laboratory"/>
            <person name="Harder C.B."/>
            <person name="Miyauchi S."/>
            <person name="Viragh M."/>
            <person name="Kuo A."/>
            <person name="Thoen E."/>
            <person name="Andreopoulos B."/>
            <person name="Lu D."/>
            <person name="Skrede I."/>
            <person name="Drula E."/>
            <person name="Henrissat B."/>
            <person name="Morin E."/>
            <person name="Kohler A."/>
            <person name="Barry K."/>
            <person name="LaButti K."/>
            <person name="Morin E."/>
            <person name="Salamov A."/>
            <person name="Lipzen A."/>
            <person name="Mereny Z."/>
            <person name="Hegedus B."/>
            <person name="Baldrian P."/>
            <person name="Stursova M."/>
            <person name="Weitz H."/>
            <person name="Taylor A."/>
            <person name="Grigoriev I.V."/>
            <person name="Nagy L.G."/>
            <person name="Martin F."/>
            <person name="Kauserud H."/>
        </authorList>
    </citation>
    <scope>NUCLEOTIDE SEQUENCE</scope>
    <source>
        <strain evidence="2">CBHHK173m</strain>
    </source>
</reference>
<evidence type="ECO:0000259" key="1">
    <source>
        <dbReference type="Pfam" id="PF20411"/>
    </source>
</evidence>
<proteinExistence type="predicted"/>
<protein>
    <recommendedName>
        <fullName evidence="1">DUF6697 domain-containing protein</fullName>
    </recommendedName>
</protein>
<dbReference type="Proteomes" id="UP001222325">
    <property type="component" value="Unassembled WGS sequence"/>
</dbReference>
<sequence>MSVESVVYRLNAIGLDPFPITLPDAIKRTTVTRDWISKQYGGAAQGSSPPIARKRFEHTMDFRFFDFDFNSHLPKNPGDPGLVFFGVGQAYPWGKDQEEVFVRLSTNNWLYIGAYRIDVAESLTADEWKQQSRAFKAQWCRTIKNGGGGDNSRALRINVDLHRRLGRRPTAAETKKALDSTGEFLHLTEPQINWGFENGHAKLAVWTMKCVGYRADFQRNIAGRVPTGWAKAV</sequence>
<dbReference type="Pfam" id="PF20411">
    <property type="entry name" value="DUF6697"/>
    <property type="match status" value="1"/>
</dbReference>
<dbReference type="AlphaFoldDB" id="A0AAD6UA74"/>
<evidence type="ECO:0000313" key="2">
    <source>
        <dbReference type="EMBL" id="KAJ7090788.1"/>
    </source>
</evidence>
<organism evidence="2 3">
    <name type="scientific">Mycena belliarum</name>
    <dbReference type="NCBI Taxonomy" id="1033014"/>
    <lineage>
        <taxon>Eukaryota</taxon>
        <taxon>Fungi</taxon>
        <taxon>Dikarya</taxon>
        <taxon>Basidiomycota</taxon>
        <taxon>Agaricomycotina</taxon>
        <taxon>Agaricomycetes</taxon>
        <taxon>Agaricomycetidae</taxon>
        <taxon>Agaricales</taxon>
        <taxon>Marasmiineae</taxon>
        <taxon>Mycenaceae</taxon>
        <taxon>Mycena</taxon>
    </lineage>
</organism>
<evidence type="ECO:0000313" key="3">
    <source>
        <dbReference type="Proteomes" id="UP001222325"/>
    </source>
</evidence>
<feature type="domain" description="DUF6697" evidence="1">
    <location>
        <begin position="30"/>
        <end position="222"/>
    </location>
</feature>
<accession>A0AAD6UA74</accession>
<dbReference type="InterPro" id="IPR046520">
    <property type="entry name" value="DUF6697"/>
</dbReference>
<keyword evidence="3" id="KW-1185">Reference proteome</keyword>
<comment type="caution">
    <text evidence="2">The sequence shown here is derived from an EMBL/GenBank/DDBJ whole genome shotgun (WGS) entry which is preliminary data.</text>
</comment>